<comment type="caution">
    <text evidence="2">The sequence shown here is derived from an EMBL/GenBank/DDBJ whole genome shotgun (WGS) entry which is preliminary data.</text>
</comment>
<organism evidence="2 3">
    <name type="scientific">Circinella minor</name>
    <dbReference type="NCBI Taxonomy" id="1195481"/>
    <lineage>
        <taxon>Eukaryota</taxon>
        <taxon>Fungi</taxon>
        <taxon>Fungi incertae sedis</taxon>
        <taxon>Mucoromycota</taxon>
        <taxon>Mucoromycotina</taxon>
        <taxon>Mucoromycetes</taxon>
        <taxon>Mucorales</taxon>
        <taxon>Lichtheimiaceae</taxon>
        <taxon>Circinella</taxon>
    </lineage>
</organism>
<dbReference type="AlphaFoldDB" id="A0A8H7S3K8"/>
<keyword evidence="3" id="KW-1185">Reference proteome</keyword>
<dbReference type="SUPFAM" id="SSF52402">
    <property type="entry name" value="Adenine nucleotide alpha hydrolases-like"/>
    <property type="match status" value="1"/>
</dbReference>
<dbReference type="Pfam" id="PF00582">
    <property type="entry name" value="Usp"/>
    <property type="match status" value="1"/>
</dbReference>
<proteinExistence type="predicted"/>
<dbReference type="Proteomes" id="UP000646827">
    <property type="component" value="Unassembled WGS sequence"/>
</dbReference>
<dbReference type="InterPro" id="IPR006015">
    <property type="entry name" value="Universal_stress_UspA"/>
</dbReference>
<dbReference type="Gene3D" id="3.40.50.620">
    <property type="entry name" value="HUPs"/>
    <property type="match status" value="1"/>
</dbReference>
<evidence type="ECO:0000313" key="2">
    <source>
        <dbReference type="EMBL" id="KAG2222272.1"/>
    </source>
</evidence>
<evidence type="ECO:0000259" key="1">
    <source>
        <dbReference type="Pfam" id="PF00582"/>
    </source>
</evidence>
<accession>A0A8H7S3K8</accession>
<dbReference type="PANTHER" id="PTHR46100:SF4">
    <property type="entry name" value="USPA DOMAIN-CONTAINING PROTEIN"/>
    <property type="match status" value="1"/>
</dbReference>
<dbReference type="OrthoDB" id="843225at2759"/>
<protein>
    <recommendedName>
        <fullName evidence="1">UspA domain-containing protein</fullName>
    </recommendedName>
</protein>
<gene>
    <name evidence="2" type="ORF">INT45_006951</name>
</gene>
<dbReference type="PRINTS" id="PR01438">
    <property type="entry name" value="UNVRSLSTRESS"/>
</dbReference>
<evidence type="ECO:0000313" key="3">
    <source>
        <dbReference type="Proteomes" id="UP000646827"/>
    </source>
</evidence>
<sequence length="170" mass="19471">MCKVERLLFTVNLTRKPTMTREIALAIDPESEEAGKTVSWAKENFLRKTDHVNLITVLCLDAEFVDHDYLLAVDEKDILEMEEKLKNEVKSKLENFRNVLNTDGILNVSIVLLKSKRSDTCKRLIEHLGTVHTDCLIMGSRNLSSWKRLIIGSFSDYIQSHVHCSVLLVK</sequence>
<feature type="domain" description="UspA" evidence="1">
    <location>
        <begin position="19"/>
        <end position="170"/>
    </location>
</feature>
<dbReference type="InterPro" id="IPR014729">
    <property type="entry name" value="Rossmann-like_a/b/a_fold"/>
</dbReference>
<name>A0A8H7S3K8_9FUNG</name>
<dbReference type="EMBL" id="JAEPRB010000087">
    <property type="protein sequence ID" value="KAG2222272.1"/>
    <property type="molecule type" value="Genomic_DNA"/>
</dbReference>
<dbReference type="PANTHER" id="PTHR46100">
    <property type="entry name" value="IMP2'P"/>
    <property type="match status" value="1"/>
</dbReference>
<reference evidence="2 3" key="1">
    <citation type="submission" date="2020-12" db="EMBL/GenBank/DDBJ databases">
        <title>Metabolic potential, ecology and presence of endohyphal bacteria is reflected in genomic diversity of Mucoromycotina.</title>
        <authorList>
            <person name="Muszewska A."/>
            <person name="Okrasinska A."/>
            <person name="Steczkiewicz K."/>
            <person name="Drgas O."/>
            <person name="Orlowska M."/>
            <person name="Perlinska-Lenart U."/>
            <person name="Aleksandrzak-Piekarczyk T."/>
            <person name="Szatraj K."/>
            <person name="Zielenkiewicz U."/>
            <person name="Pilsyk S."/>
            <person name="Malc E."/>
            <person name="Mieczkowski P."/>
            <person name="Kruszewska J.S."/>
            <person name="Biernat P."/>
            <person name="Pawlowska J."/>
        </authorList>
    </citation>
    <scope>NUCLEOTIDE SEQUENCE [LARGE SCALE GENOMIC DNA]</scope>
    <source>
        <strain evidence="2 3">CBS 142.35</strain>
    </source>
</reference>
<dbReference type="InterPro" id="IPR006016">
    <property type="entry name" value="UspA"/>
</dbReference>
<dbReference type="CDD" id="cd23659">
    <property type="entry name" value="USP_At3g01520-like"/>
    <property type="match status" value="1"/>
</dbReference>